<feature type="transmembrane region" description="Helical" evidence="8">
    <location>
        <begin position="118"/>
        <end position="138"/>
    </location>
</feature>
<dbReference type="GO" id="GO:0005886">
    <property type="term" value="C:plasma membrane"/>
    <property type="evidence" value="ECO:0007669"/>
    <property type="project" value="TreeGrafter"/>
</dbReference>
<dbReference type="EMBL" id="CAJVRL010000044">
    <property type="protein sequence ID" value="CAG8951936.1"/>
    <property type="molecule type" value="Genomic_DNA"/>
</dbReference>
<feature type="transmembrane region" description="Helical" evidence="8">
    <location>
        <begin position="92"/>
        <end position="112"/>
    </location>
</feature>
<dbReference type="PANTHER" id="PTHR23501:SF187">
    <property type="entry name" value="MAJOR FACILITATOR SUPERFAMILY (MFS) PROFILE DOMAIN-CONTAINING PROTEIN"/>
    <property type="match status" value="1"/>
</dbReference>
<feature type="transmembrane region" description="Helical" evidence="8">
    <location>
        <begin position="417"/>
        <end position="438"/>
    </location>
</feature>
<feature type="domain" description="Major facilitator superfamily (MFS) profile" evidence="9">
    <location>
        <begin position="1"/>
        <end position="442"/>
    </location>
</feature>
<evidence type="ECO:0000256" key="1">
    <source>
        <dbReference type="ARBA" id="ARBA00004141"/>
    </source>
</evidence>
<dbReference type="AlphaFoldDB" id="A0A9N9PM49"/>
<dbReference type="Proteomes" id="UP000696280">
    <property type="component" value="Unassembled WGS sequence"/>
</dbReference>
<evidence type="ECO:0000256" key="4">
    <source>
        <dbReference type="ARBA" id="ARBA00022989"/>
    </source>
</evidence>
<feature type="transmembrane region" description="Helical" evidence="8">
    <location>
        <begin position="150"/>
        <end position="169"/>
    </location>
</feature>
<keyword evidence="4 8" id="KW-1133">Transmembrane helix</keyword>
<dbReference type="Pfam" id="PF07690">
    <property type="entry name" value="MFS_1"/>
    <property type="match status" value="1"/>
</dbReference>
<keyword evidence="5 8" id="KW-0472">Membrane</keyword>
<keyword evidence="2" id="KW-0813">Transport</keyword>
<dbReference type="PANTHER" id="PTHR23501">
    <property type="entry name" value="MAJOR FACILITATOR SUPERFAMILY"/>
    <property type="match status" value="1"/>
</dbReference>
<evidence type="ECO:0000256" key="2">
    <source>
        <dbReference type="ARBA" id="ARBA00022448"/>
    </source>
</evidence>
<keyword evidence="3 8" id="KW-0812">Transmembrane</keyword>
<comment type="caution">
    <text evidence="10">The sequence shown here is derived from an EMBL/GenBank/DDBJ whole genome shotgun (WGS) entry which is preliminary data.</text>
</comment>
<dbReference type="InterPro" id="IPR011701">
    <property type="entry name" value="MFS"/>
</dbReference>
<evidence type="ECO:0000256" key="7">
    <source>
        <dbReference type="SAM" id="MobiDB-lite"/>
    </source>
</evidence>
<feature type="transmembrane region" description="Helical" evidence="8">
    <location>
        <begin position="175"/>
        <end position="191"/>
    </location>
</feature>
<gene>
    <name evidence="10" type="ORF">HYFRA_00005742</name>
</gene>
<feature type="compositionally biased region" description="Basic and acidic residues" evidence="7">
    <location>
        <begin position="471"/>
        <end position="480"/>
    </location>
</feature>
<dbReference type="PROSITE" id="PS50850">
    <property type="entry name" value="MFS"/>
    <property type="match status" value="1"/>
</dbReference>
<feature type="transmembrane region" description="Helical" evidence="8">
    <location>
        <begin position="212"/>
        <end position="232"/>
    </location>
</feature>
<keyword evidence="11" id="KW-1185">Reference proteome</keyword>
<feature type="compositionally biased region" description="Polar residues" evidence="7">
    <location>
        <begin position="1"/>
        <end position="25"/>
    </location>
</feature>
<dbReference type="SUPFAM" id="SSF103473">
    <property type="entry name" value="MFS general substrate transporter"/>
    <property type="match status" value="1"/>
</dbReference>
<feature type="region of interest" description="Disordered" evidence="7">
    <location>
        <begin position="1"/>
        <end position="27"/>
    </location>
</feature>
<evidence type="ECO:0000256" key="5">
    <source>
        <dbReference type="ARBA" id="ARBA00023136"/>
    </source>
</evidence>
<organism evidence="10 11">
    <name type="scientific">Hymenoscyphus fraxineus</name>
    <dbReference type="NCBI Taxonomy" id="746836"/>
    <lineage>
        <taxon>Eukaryota</taxon>
        <taxon>Fungi</taxon>
        <taxon>Dikarya</taxon>
        <taxon>Ascomycota</taxon>
        <taxon>Pezizomycotina</taxon>
        <taxon>Leotiomycetes</taxon>
        <taxon>Helotiales</taxon>
        <taxon>Helotiaceae</taxon>
        <taxon>Hymenoscyphus</taxon>
    </lineage>
</organism>
<name>A0A9N9PM49_9HELO</name>
<protein>
    <recommendedName>
        <fullName evidence="9">Major facilitator superfamily (MFS) profile domain-containing protein</fullName>
    </recommendedName>
</protein>
<dbReference type="OrthoDB" id="10021397at2759"/>
<sequence>MSTSTSTTTGPEKEQMSSGTALVNQSRDEPQAEIAPPAFKPGFQFWTIMAGLSATSLMASLENSAFADLSSFFSAAVQPLFGQLCNIFGRRWLMLSATALFTLGSGICGGAVNGSMLIAGRAVQGAGSGGVVMIVHVILADMVPLRQRGYYLAIIVTFYGLGLTLGPFIGGAMTLVPLFLGLLSLILFAAWETKGFSSENTGLIPPRLFRHCTSKIVAINTFLHWMLVYWSLYFLPIYFQSVALYSAQKTGVSILPMSLVAIPGSIIAAMAVSRWGRFKIIHIVGEAIFTLGSGLMSLQDENTTVAEWATFQSVGAIGGGIVLDTLLPAFQAPVPESDQAAATATWAFIRTIGGVWGVAIPAAVMNNRVDKLVYTISDPRARELLIGGGAYQHATADFVNSFPEPVRSEIRAVYREALKLVFLVAVAFGGFACVLFFFEKDVILRKDLETEYGIVDSDVKESGTASPKRNRLPENVKAAE</sequence>
<accession>A0A9N9PM49</accession>
<evidence type="ECO:0000256" key="3">
    <source>
        <dbReference type="ARBA" id="ARBA00022692"/>
    </source>
</evidence>
<reference evidence="10" key="1">
    <citation type="submission" date="2021-07" db="EMBL/GenBank/DDBJ databases">
        <authorList>
            <person name="Durling M."/>
        </authorList>
    </citation>
    <scope>NUCLEOTIDE SEQUENCE</scope>
</reference>
<dbReference type="InterPro" id="IPR020846">
    <property type="entry name" value="MFS_dom"/>
</dbReference>
<evidence type="ECO:0000313" key="11">
    <source>
        <dbReference type="Proteomes" id="UP000696280"/>
    </source>
</evidence>
<evidence type="ECO:0000259" key="9">
    <source>
        <dbReference type="PROSITE" id="PS50850"/>
    </source>
</evidence>
<dbReference type="GO" id="GO:0022857">
    <property type="term" value="F:transmembrane transporter activity"/>
    <property type="evidence" value="ECO:0007669"/>
    <property type="project" value="InterPro"/>
</dbReference>
<feature type="transmembrane region" description="Helical" evidence="8">
    <location>
        <begin position="252"/>
        <end position="272"/>
    </location>
</feature>
<evidence type="ECO:0000256" key="8">
    <source>
        <dbReference type="SAM" id="Phobius"/>
    </source>
</evidence>
<proteinExistence type="predicted"/>
<feature type="region of interest" description="Disordered" evidence="7">
    <location>
        <begin position="460"/>
        <end position="480"/>
    </location>
</feature>
<evidence type="ECO:0000313" key="10">
    <source>
        <dbReference type="EMBL" id="CAG8951936.1"/>
    </source>
</evidence>
<evidence type="ECO:0000256" key="6">
    <source>
        <dbReference type="ARBA" id="ARBA00023180"/>
    </source>
</evidence>
<dbReference type="InterPro" id="IPR036259">
    <property type="entry name" value="MFS_trans_sf"/>
</dbReference>
<dbReference type="Gene3D" id="1.20.1250.20">
    <property type="entry name" value="MFS general substrate transporter like domains"/>
    <property type="match status" value="1"/>
</dbReference>
<keyword evidence="6" id="KW-0325">Glycoprotein</keyword>
<comment type="subcellular location">
    <subcellularLocation>
        <location evidence="1">Membrane</location>
        <topology evidence="1">Multi-pass membrane protein</topology>
    </subcellularLocation>
</comment>